<protein>
    <submittedName>
        <fullName evidence="2">Uncharacterized protein</fullName>
    </submittedName>
</protein>
<feature type="transmembrane region" description="Helical" evidence="1">
    <location>
        <begin position="137"/>
        <end position="163"/>
    </location>
</feature>
<proteinExistence type="predicted"/>
<feature type="transmembrane region" description="Helical" evidence="1">
    <location>
        <begin position="198"/>
        <end position="217"/>
    </location>
</feature>
<dbReference type="VEuPathDB" id="MicrosporidiaDB:HERIO_1947"/>
<feature type="transmembrane region" description="Helical" evidence="1">
    <location>
        <begin position="94"/>
        <end position="117"/>
    </location>
</feature>
<dbReference type="Proteomes" id="UP000192356">
    <property type="component" value="Unassembled WGS sequence"/>
</dbReference>
<keyword evidence="1" id="KW-0472">Membrane</keyword>
<evidence type="ECO:0000313" key="3">
    <source>
        <dbReference type="Proteomes" id="UP000192356"/>
    </source>
</evidence>
<keyword evidence="1" id="KW-0812">Transmembrane</keyword>
<dbReference type="VEuPathDB" id="MicrosporidiaDB:A0H76_2394"/>
<evidence type="ECO:0000256" key="1">
    <source>
        <dbReference type="SAM" id="Phobius"/>
    </source>
</evidence>
<comment type="caution">
    <text evidence="2">The sequence shown here is derived from an EMBL/GenBank/DDBJ whole genome shotgun (WGS) entry which is preliminary data.</text>
</comment>
<dbReference type="EMBL" id="LVKB01000128">
    <property type="protein sequence ID" value="ORD96096.1"/>
    <property type="molecule type" value="Genomic_DNA"/>
</dbReference>
<accession>A0A1X0Q8K7</accession>
<feature type="transmembrane region" description="Helical" evidence="1">
    <location>
        <begin position="223"/>
        <end position="240"/>
    </location>
</feature>
<keyword evidence="1" id="KW-1133">Transmembrane helix</keyword>
<dbReference type="AlphaFoldDB" id="A0A1X0Q8K7"/>
<name>A0A1X0Q8K7_9MICR</name>
<keyword evidence="3" id="KW-1185">Reference proteome</keyword>
<gene>
    <name evidence="2" type="ORF">HERIO_1947</name>
</gene>
<reference evidence="2 3" key="1">
    <citation type="journal article" date="2017" name="Environ. Microbiol.">
        <title>Decay of the glycolytic pathway and adaptation to intranuclear parasitism within Enterocytozoonidae microsporidia.</title>
        <authorList>
            <person name="Wiredu Boakye D."/>
            <person name="Jaroenlak P."/>
            <person name="Prachumwat A."/>
            <person name="Williams T.A."/>
            <person name="Bateman K.S."/>
            <person name="Itsathitphaisarn O."/>
            <person name="Sritunyalucksana K."/>
            <person name="Paszkiewicz K.H."/>
            <person name="Moore K.A."/>
            <person name="Stentiford G.D."/>
            <person name="Williams B.A."/>
        </authorList>
    </citation>
    <scope>NUCLEOTIDE SEQUENCE [LARGE SCALE GENOMIC DNA]</scope>
    <source>
        <strain evidence="2 3">GB1</strain>
    </source>
</reference>
<organism evidence="2 3">
    <name type="scientific">Hepatospora eriocheir</name>
    <dbReference type="NCBI Taxonomy" id="1081669"/>
    <lineage>
        <taxon>Eukaryota</taxon>
        <taxon>Fungi</taxon>
        <taxon>Fungi incertae sedis</taxon>
        <taxon>Microsporidia</taxon>
        <taxon>Hepatosporidae</taxon>
        <taxon>Hepatospora</taxon>
    </lineage>
</organism>
<feature type="transmembrane region" description="Helical" evidence="1">
    <location>
        <begin position="169"/>
        <end position="191"/>
    </location>
</feature>
<evidence type="ECO:0000313" key="2">
    <source>
        <dbReference type="EMBL" id="ORD96096.1"/>
    </source>
</evidence>
<feature type="transmembrane region" description="Helical" evidence="1">
    <location>
        <begin position="261"/>
        <end position="286"/>
    </location>
</feature>
<sequence length="304" mass="36450">MILPNIKVYLEYCDVNNNDFIITKERFYSYYNNFINIFEEIKTNHNGFKDCIEKYSSEEKLIFEKIKRHFSPDIITSKIKFNVSFKNLMKNSPFLIISTLLFYRFFLLNLFGFNLFYKSIKNHKVEYRKGYYSVVEYFIAIYLISIREFIIMFICDIATFIYFSTNWKFLFVFIIFYLLTFNFIYLICLILSLSFNEFIYYLLSGAIKYVLSDIFIYHEGASMYIFEGGLDLITFGYFNISTIKKLRKFISPFNLLSDYSFSMETFLCCLLTLIILNFFIITLTLYKLKTVLKGSYGKFNLLKV</sequence>